<dbReference type="InterPro" id="IPR013083">
    <property type="entry name" value="Znf_RING/FYVE/PHD"/>
</dbReference>
<sequence length="306" mass="33722">METKAVENAIEVKPESTPEYNRVESRGLIAAAIQAQVEEEDEAPHCYICMDSTNGEDNSPMELIAPCSCYTYVHRKCLDHWRVTSLTYNCMTHCPTCRSKYEFEDISSTNPQDIKTKIFRAKLWRAFIVLLVVVVGSMIIALIDAGTPKFFNLHWNALDGKIYDWVGLTKVPRFVIYFLLSLAMTAIITCLVFIVHWCWTSGACHACCDACTNCNCYCDTGYHHGGCCDCGGCDCGGCDCGDCGGEFAIVVVGVIVVCAIVAGLVLLFVGIVGGIGSVVDRRGERRIRTLQVQQARIKNLRPLSSV</sequence>
<evidence type="ECO:0000256" key="2">
    <source>
        <dbReference type="ARBA" id="ARBA00022771"/>
    </source>
</evidence>
<dbReference type="PROSITE" id="PS51292">
    <property type="entry name" value="ZF_RING_CH"/>
    <property type="match status" value="1"/>
</dbReference>
<accession>A0A6G0WFA2</accession>
<keyword evidence="5" id="KW-0812">Transmembrane</keyword>
<evidence type="ECO:0000313" key="8">
    <source>
        <dbReference type="EMBL" id="KAF0726065.1"/>
    </source>
</evidence>
<dbReference type="EMBL" id="VJMJ01000227">
    <property type="protein sequence ID" value="KAF0726065.1"/>
    <property type="molecule type" value="Genomic_DNA"/>
</dbReference>
<dbReference type="AlphaFoldDB" id="A0A6G0WFA2"/>
<feature type="transmembrane region" description="Helical" evidence="5">
    <location>
        <begin position="174"/>
        <end position="195"/>
    </location>
</feature>
<evidence type="ECO:0000256" key="5">
    <source>
        <dbReference type="SAM" id="Phobius"/>
    </source>
</evidence>
<comment type="caution">
    <text evidence="8">The sequence shown here is derived from an EMBL/GenBank/DDBJ whole genome shotgun (WGS) entry which is preliminary data.</text>
</comment>
<feature type="domain" description="RING-type" evidence="6">
    <location>
        <begin position="46"/>
        <end position="98"/>
    </location>
</feature>
<protein>
    <submittedName>
        <fullName evidence="8">Uncharacterized protein</fullName>
    </submittedName>
</protein>
<evidence type="ECO:0000256" key="4">
    <source>
        <dbReference type="PROSITE-ProRule" id="PRU00175"/>
    </source>
</evidence>
<dbReference type="VEuPathDB" id="FungiDB:AeMF1_004693"/>
<keyword evidence="2 4" id="KW-0863">Zinc-finger</keyword>
<evidence type="ECO:0000313" key="9">
    <source>
        <dbReference type="Proteomes" id="UP000481153"/>
    </source>
</evidence>
<evidence type="ECO:0000256" key="3">
    <source>
        <dbReference type="ARBA" id="ARBA00022833"/>
    </source>
</evidence>
<keyword evidence="3" id="KW-0862">Zinc</keyword>
<dbReference type="SMART" id="SM00744">
    <property type="entry name" value="RINGv"/>
    <property type="match status" value="1"/>
</dbReference>
<dbReference type="PANTHER" id="PTHR46347">
    <property type="entry name" value="RING/FYVE/PHD ZINC FINGER SUPERFAMILY PROTEIN"/>
    <property type="match status" value="1"/>
</dbReference>
<dbReference type="SUPFAM" id="SSF57850">
    <property type="entry name" value="RING/U-box"/>
    <property type="match status" value="1"/>
</dbReference>
<dbReference type="PANTHER" id="PTHR46347:SF1">
    <property type="entry name" value="RING_FYVE_PHD ZINC FINGER SUPERFAMILY PROTEIN"/>
    <property type="match status" value="1"/>
</dbReference>
<evidence type="ECO:0000259" key="7">
    <source>
        <dbReference type="PROSITE" id="PS51292"/>
    </source>
</evidence>
<dbReference type="Proteomes" id="UP000481153">
    <property type="component" value="Unassembled WGS sequence"/>
</dbReference>
<feature type="transmembrane region" description="Helical" evidence="5">
    <location>
        <begin position="123"/>
        <end position="143"/>
    </location>
</feature>
<name>A0A6G0WFA2_9STRA</name>
<dbReference type="PROSITE" id="PS50089">
    <property type="entry name" value="ZF_RING_2"/>
    <property type="match status" value="1"/>
</dbReference>
<keyword evidence="1" id="KW-0479">Metal-binding</keyword>
<reference evidence="8 9" key="1">
    <citation type="submission" date="2019-07" db="EMBL/GenBank/DDBJ databases">
        <title>Genomics analysis of Aphanomyces spp. identifies a new class of oomycete effector associated with host adaptation.</title>
        <authorList>
            <person name="Gaulin E."/>
        </authorList>
    </citation>
    <scope>NUCLEOTIDE SEQUENCE [LARGE SCALE GENOMIC DNA]</scope>
    <source>
        <strain evidence="8 9">ATCC 201684</strain>
    </source>
</reference>
<gene>
    <name evidence="8" type="ORF">Ae201684_015615</name>
</gene>
<keyword evidence="5" id="KW-1133">Transmembrane helix</keyword>
<organism evidence="8 9">
    <name type="scientific">Aphanomyces euteiches</name>
    <dbReference type="NCBI Taxonomy" id="100861"/>
    <lineage>
        <taxon>Eukaryota</taxon>
        <taxon>Sar</taxon>
        <taxon>Stramenopiles</taxon>
        <taxon>Oomycota</taxon>
        <taxon>Saprolegniomycetes</taxon>
        <taxon>Saprolegniales</taxon>
        <taxon>Verrucalvaceae</taxon>
        <taxon>Aphanomyces</taxon>
    </lineage>
</organism>
<feature type="transmembrane region" description="Helical" evidence="5">
    <location>
        <begin position="247"/>
        <end position="279"/>
    </location>
</feature>
<dbReference type="Gene3D" id="3.30.40.10">
    <property type="entry name" value="Zinc/RING finger domain, C3HC4 (zinc finger)"/>
    <property type="match status" value="1"/>
</dbReference>
<proteinExistence type="predicted"/>
<evidence type="ECO:0000256" key="1">
    <source>
        <dbReference type="ARBA" id="ARBA00022723"/>
    </source>
</evidence>
<evidence type="ECO:0000259" key="6">
    <source>
        <dbReference type="PROSITE" id="PS50089"/>
    </source>
</evidence>
<dbReference type="InterPro" id="IPR001841">
    <property type="entry name" value="Znf_RING"/>
</dbReference>
<dbReference type="GO" id="GO:0008270">
    <property type="term" value="F:zinc ion binding"/>
    <property type="evidence" value="ECO:0007669"/>
    <property type="project" value="UniProtKB-KW"/>
</dbReference>
<dbReference type="InterPro" id="IPR011016">
    <property type="entry name" value="Znf_RING-CH"/>
</dbReference>
<keyword evidence="9" id="KW-1185">Reference proteome</keyword>
<feature type="domain" description="RING-CH-type" evidence="7">
    <location>
        <begin position="38"/>
        <end position="104"/>
    </location>
</feature>
<keyword evidence="5" id="KW-0472">Membrane</keyword>